<dbReference type="PROSITE" id="PS50076">
    <property type="entry name" value="DNAJ_2"/>
    <property type="match status" value="1"/>
</dbReference>
<reference evidence="4" key="1">
    <citation type="submission" date="2021-02" db="EMBL/GenBank/DDBJ databases">
        <authorList>
            <person name="Dougan E. K."/>
            <person name="Rhodes N."/>
            <person name="Thang M."/>
            <person name="Chan C."/>
        </authorList>
    </citation>
    <scope>NUCLEOTIDE SEQUENCE</scope>
</reference>
<dbReference type="Proteomes" id="UP000604046">
    <property type="component" value="Unassembled WGS sequence"/>
</dbReference>
<comment type="caution">
    <text evidence="4">The sequence shown here is derived from an EMBL/GenBank/DDBJ whole genome shotgun (WGS) entry which is preliminary data.</text>
</comment>
<dbReference type="EMBL" id="CAJNDS010002092">
    <property type="protein sequence ID" value="CAE7321068.1"/>
    <property type="molecule type" value="Genomic_DNA"/>
</dbReference>
<sequence>MNLYACLGAQRGDSETQLRASFRRKALATHPDKGGTADAFRAVLEAFERLSSAKFRARYDQELHEAGSGDGLQEPRVAEGCAAESAAGPEPARRPKKRGRPKRAAQTEVPVQGPQAPGTFTEAEAREGPERLLQHLLAKEENWGEDLKRLREHRFLDLQSIWQLLEKEYPIRKQAKARTRTPLKKLPAPKEGTWRRSKNNIRGVYSQTKGGYGCSIYIQQLVLMSPVVQTLNEALEYHMQCTQIRQQVLEQTEAGCPFADAMTSAVQLVDEERARNELPPMKRCYYSVLSTTRGTFVTPTSRVLPTALKFWCVTNRLRGLEPDARVRRWNEEKPSMVAEARAERSEHIARLHRLRRLQRAVAQALRPRREKQQKQKPKQKRQKHNPFQTPAMLKKRWGVKCLPPFIQEVCPLLGPGAEEDEASATRCLRAVLQRKDGEELAGQPRLSLAAAKKDLQKLRQVQLKAGDDAAVAAIAEGEMQAMTDIMMSKSATIKASALCIFWEVTQDKAMAILDRYPQERDLFGAVIVHNLDISVPGRLLQLPLLRAFDRKFRMLLTLYCERHAYFPDQQIIKEGEAGDKCYIFNLGPAMLQKKGFTVKTFSPGSHFGCDHMLGINRLYCGSLIAMTVCHVLVVSRSSYLLALEQYPSQKASQQLLRQQRVEAKELRQAIQRITIRKSIWQRYQGEIQKEKNMFFLSEHDLAKRFVKAWSETAKALKATRLERFRRRKEVEEMIENWKVKNEAGLKKAAHKKKEREILTRNILERGPLEYIDPPEPTQTPRLPRIPKKQTQELVSILKAWPSPRPSPHYQLKVWGVMSQELTQPPPGEAAGARLLPMLQGVRKRGESVTQAPGSSDEESEEADLNETDDEIPVVAVTSTVNSTMSLGNGSMSLGVEKARRLTRLLNATQEVMDSHLG</sequence>
<evidence type="ECO:0000259" key="3">
    <source>
        <dbReference type="PROSITE" id="PS50076"/>
    </source>
</evidence>
<accession>A0A812P741</accession>
<evidence type="ECO:0000313" key="5">
    <source>
        <dbReference type="Proteomes" id="UP000604046"/>
    </source>
</evidence>
<dbReference type="InterPro" id="IPR014710">
    <property type="entry name" value="RmlC-like_jellyroll"/>
</dbReference>
<dbReference type="InterPro" id="IPR000595">
    <property type="entry name" value="cNMP-bd_dom"/>
</dbReference>
<dbReference type="PROSITE" id="PS50042">
    <property type="entry name" value="CNMP_BINDING_3"/>
    <property type="match status" value="1"/>
</dbReference>
<evidence type="ECO:0000313" key="4">
    <source>
        <dbReference type="EMBL" id="CAE7321068.1"/>
    </source>
</evidence>
<dbReference type="CDD" id="cd06257">
    <property type="entry name" value="DnaJ"/>
    <property type="match status" value="1"/>
</dbReference>
<feature type="region of interest" description="Disordered" evidence="1">
    <location>
        <begin position="842"/>
        <end position="869"/>
    </location>
</feature>
<dbReference type="Pfam" id="PF00226">
    <property type="entry name" value="DnaJ"/>
    <property type="match status" value="1"/>
</dbReference>
<feature type="domain" description="J" evidence="3">
    <location>
        <begin position="2"/>
        <end position="63"/>
    </location>
</feature>
<dbReference type="SUPFAM" id="SSF51206">
    <property type="entry name" value="cAMP-binding domain-like"/>
    <property type="match status" value="1"/>
</dbReference>
<name>A0A812P741_9DINO</name>
<feature type="domain" description="Cyclic nucleotide-binding" evidence="2">
    <location>
        <begin position="544"/>
        <end position="639"/>
    </location>
</feature>
<feature type="compositionally biased region" description="Acidic residues" evidence="1">
    <location>
        <begin position="855"/>
        <end position="869"/>
    </location>
</feature>
<evidence type="ECO:0000256" key="1">
    <source>
        <dbReference type="SAM" id="MobiDB-lite"/>
    </source>
</evidence>
<feature type="compositionally biased region" description="Basic residues" evidence="1">
    <location>
        <begin position="366"/>
        <end position="384"/>
    </location>
</feature>
<protein>
    <submittedName>
        <fullName evidence="4">DNAJB9 protein</fullName>
    </submittedName>
</protein>
<feature type="region of interest" description="Disordered" evidence="1">
    <location>
        <begin position="361"/>
        <end position="387"/>
    </location>
</feature>
<proteinExistence type="predicted"/>
<dbReference type="CDD" id="cd00038">
    <property type="entry name" value="CAP_ED"/>
    <property type="match status" value="1"/>
</dbReference>
<dbReference type="OrthoDB" id="441213at2759"/>
<dbReference type="SUPFAM" id="SSF46565">
    <property type="entry name" value="Chaperone J-domain"/>
    <property type="match status" value="1"/>
</dbReference>
<keyword evidence="5" id="KW-1185">Reference proteome</keyword>
<dbReference type="Gene3D" id="2.60.120.10">
    <property type="entry name" value="Jelly Rolls"/>
    <property type="match status" value="1"/>
</dbReference>
<dbReference type="InterPro" id="IPR050817">
    <property type="entry name" value="DjlA_DnaK_co-chaperone"/>
</dbReference>
<dbReference type="PANTHER" id="PTHR24074">
    <property type="entry name" value="CO-CHAPERONE PROTEIN DJLA"/>
    <property type="match status" value="1"/>
</dbReference>
<dbReference type="InterPro" id="IPR036869">
    <property type="entry name" value="J_dom_sf"/>
</dbReference>
<feature type="region of interest" description="Disordered" evidence="1">
    <location>
        <begin position="65"/>
        <end position="120"/>
    </location>
</feature>
<organism evidence="4 5">
    <name type="scientific">Symbiodinium natans</name>
    <dbReference type="NCBI Taxonomy" id="878477"/>
    <lineage>
        <taxon>Eukaryota</taxon>
        <taxon>Sar</taxon>
        <taxon>Alveolata</taxon>
        <taxon>Dinophyceae</taxon>
        <taxon>Suessiales</taxon>
        <taxon>Symbiodiniaceae</taxon>
        <taxon>Symbiodinium</taxon>
    </lineage>
</organism>
<feature type="compositionally biased region" description="Basic residues" evidence="1">
    <location>
        <begin position="94"/>
        <end position="103"/>
    </location>
</feature>
<gene>
    <name evidence="4" type="primary">DNAJB9</name>
    <name evidence="4" type="ORF">SNAT2548_LOCUS16825</name>
</gene>
<dbReference type="InterPro" id="IPR001623">
    <property type="entry name" value="DnaJ_domain"/>
</dbReference>
<dbReference type="InterPro" id="IPR018490">
    <property type="entry name" value="cNMP-bd_dom_sf"/>
</dbReference>
<dbReference type="SMART" id="SM00271">
    <property type="entry name" value="DnaJ"/>
    <property type="match status" value="1"/>
</dbReference>
<dbReference type="Gene3D" id="1.10.287.110">
    <property type="entry name" value="DnaJ domain"/>
    <property type="match status" value="1"/>
</dbReference>
<dbReference type="AlphaFoldDB" id="A0A812P741"/>
<evidence type="ECO:0000259" key="2">
    <source>
        <dbReference type="PROSITE" id="PS50042"/>
    </source>
</evidence>